<feature type="transmembrane region" description="Helical" evidence="1">
    <location>
        <begin position="122"/>
        <end position="144"/>
    </location>
</feature>
<evidence type="ECO:0008006" key="4">
    <source>
        <dbReference type="Google" id="ProtNLM"/>
    </source>
</evidence>
<evidence type="ECO:0000313" key="3">
    <source>
        <dbReference type="Proteomes" id="UP000256964"/>
    </source>
</evidence>
<name>A0A371CTR6_9APHY</name>
<reference evidence="2 3" key="1">
    <citation type="journal article" date="2018" name="Biotechnol. Biofuels">
        <title>Integrative visual omics of the white-rot fungus Polyporus brumalis exposes the biotechnological potential of its oxidative enzymes for delignifying raw plant biomass.</title>
        <authorList>
            <person name="Miyauchi S."/>
            <person name="Rancon A."/>
            <person name="Drula E."/>
            <person name="Hage H."/>
            <person name="Chaduli D."/>
            <person name="Favel A."/>
            <person name="Grisel S."/>
            <person name="Henrissat B."/>
            <person name="Herpoel-Gimbert I."/>
            <person name="Ruiz-Duenas F.J."/>
            <person name="Chevret D."/>
            <person name="Hainaut M."/>
            <person name="Lin J."/>
            <person name="Wang M."/>
            <person name="Pangilinan J."/>
            <person name="Lipzen A."/>
            <person name="Lesage-Meessen L."/>
            <person name="Navarro D."/>
            <person name="Riley R."/>
            <person name="Grigoriev I.V."/>
            <person name="Zhou S."/>
            <person name="Raouche S."/>
            <person name="Rosso M.N."/>
        </authorList>
    </citation>
    <scope>NUCLEOTIDE SEQUENCE [LARGE SCALE GENOMIC DNA]</scope>
    <source>
        <strain evidence="2 3">BRFM 1820</strain>
    </source>
</reference>
<dbReference type="AlphaFoldDB" id="A0A371CTR6"/>
<feature type="transmembrane region" description="Helical" evidence="1">
    <location>
        <begin position="79"/>
        <end position="101"/>
    </location>
</feature>
<gene>
    <name evidence="2" type="ORF">OH76DRAFT_1186842</name>
</gene>
<evidence type="ECO:0000313" key="2">
    <source>
        <dbReference type="EMBL" id="RDX43660.1"/>
    </source>
</evidence>
<dbReference type="OrthoDB" id="2754473at2759"/>
<evidence type="ECO:0000256" key="1">
    <source>
        <dbReference type="SAM" id="Phobius"/>
    </source>
</evidence>
<accession>A0A371CTR6</accession>
<proteinExistence type="predicted"/>
<dbReference type="EMBL" id="KZ857461">
    <property type="protein sequence ID" value="RDX43660.1"/>
    <property type="molecule type" value="Genomic_DNA"/>
</dbReference>
<organism evidence="2 3">
    <name type="scientific">Lentinus brumalis</name>
    <dbReference type="NCBI Taxonomy" id="2498619"/>
    <lineage>
        <taxon>Eukaryota</taxon>
        <taxon>Fungi</taxon>
        <taxon>Dikarya</taxon>
        <taxon>Basidiomycota</taxon>
        <taxon>Agaricomycotina</taxon>
        <taxon>Agaricomycetes</taxon>
        <taxon>Polyporales</taxon>
        <taxon>Polyporaceae</taxon>
        <taxon>Lentinus</taxon>
    </lineage>
</organism>
<dbReference type="Proteomes" id="UP000256964">
    <property type="component" value="Unassembled WGS sequence"/>
</dbReference>
<protein>
    <recommendedName>
        <fullName evidence="4">Transmembrane protein</fullName>
    </recommendedName>
</protein>
<keyword evidence="3" id="KW-1185">Reference proteome</keyword>
<sequence length="190" mass="20808">MLAGVAQIVIGALQISRVYALYNGSRMVLRIFLGLSVIVFAVSGWAMSQTWQTHCASLNDQAGETQLDCDAKALRTEGYYLAAVWGCLLVFEIAIFGSTLYRVLTIRERWAGGLFALMLRDGAIYCGVLLVCQLTNIIVCMLAAPAYKDPVVTITTVISTSLIARLMLNIRDPGLRTGHLHLTSNDTYEV</sequence>
<keyword evidence="1" id="KW-1133">Transmembrane helix</keyword>
<keyword evidence="1" id="KW-0812">Transmembrane</keyword>
<dbReference type="STRING" id="139420.A0A371CTR6"/>
<feature type="transmembrane region" description="Helical" evidence="1">
    <location>
        <begin position="27"/>
        <end position="47"/>
    </location>
</feature>
<keyword evidence="1" id="KW-0472">Membrane</keyword>
<feature type="transmembrane region" description="Helical" evidence="1">
    <location>
        <begin position="150"/>
        <end position="168"/>
    </location>
</feature>